<dbReference type="Proteomes" id="UP001153069">
    <property type="component" value="Unassembled WGS sequence"/>
</dbReference>
<evidence type="ECO:0000256" key="1">
    <source>
        <dbReference type="SAM" id="Phobius"/>
    </source>
</evidence>
<keyword evidence="1" id="KW-0812">Transmembrane</keyword>
<feature type="transmembrane region" description="Helical" evidence="1">
    <location>
        <begin position="76"/>
        <end position="98"/>
    </location>
</feature>
<evidence type="ECO:0000313" key="2">
    <source>
        <dbReference type="EMBL" id="CAB9531279.1"/>
    </source>
</evidence>
<keyword evidence="1" id="KW-0472">Membrane</keyword>
<proteinExistence type="predicted"/>
<feature type="transmembrane region" description="Helical" evidence="1">
    <location>
        <begin position="20"/>
        <end position="40"/>
    </location>
</feature>
<dbReference type="EMBL" id="CAICTM010003385">
    <property type="protein sequence ID" value="CAB9531279.1"/>
    <property type="molecule type" value="Genomic_DNA"/>
</dbReference>
<name>A0A9N8F436_9STRA</name>
<gene>
    <name evidence="2" type="ORF">SEMRO_3387_G347480.1</name>
</gene>
<reference evidence="2" key="1">
    <citation type="submission" date="2020-06" db="EMBL/GenBank/DDBJ databases">
        <authorList>
            <consortium name="Plant Systems Biology data submission"/>
        </authorList>
    </citation>
    <scope>NUCLEOTIDE SEQUENCE</scope>
    <source>
        <strain evidence="2">D6</strain>
    </source>
</reference>
<accession>A0A9N8F436</accession>
<organism evidence="2 3">
    <name type="scientific">Seminavis robusta</name>
    <dbReference type="NCBI Taxonomy" id="568900"/>
    <lineage>
        <taxon>Eukaryota</taxon>
        <taxon>Sar</taxon>
        <taxon>Stramenopiles</taxon>
        <taxon>Ochrophyta</taxon>
        <taxon>Bacillariophyta</taxon>
        <taxon>Bacillariophyceae</taxon>
        <taxon>Bacillariophycidae</taxon>
        <taxon>Naviculales</taxon>
        <taxon>Naviculaceae</taxon>
        <taxon>Seminavis</taxon>
    </lineage>
</organism>
<sequence>MATTAYDRPFVSCEDSLPRVAGAFNFVCTVSSIAIMVVPLQLCGRFMKQSYLEAKVYFVFLFLTFVWNLMEHATGVLGPPCIESIGCCSNLWLTALLLRIQGWETIVNEVRMVATLLSILSIMIGFWSIHAEIKAYYSIATPLVIYILSTMGRLSYDNPVAWRYYTWSLIPALTMAVSLPLEPSWCNLWDTDNRARAFYHGIYIHTLATVFLRNVASCVLELVDKAEKQRECIKKQL</sequence>
<feature type="transmembrane region" description="Helical" evidence="1">
    <location>
        <begin position="135"/>
        <end position="152"/>
    </location>
</feature>
<feature type="transmembrane region" description="Helical" evidence="1">
    <location>
        <begin position="110"/>
        <end position="129"/>
    </location>
</feature>
<keyword evidence="1" id="KW-1133">Transmembrane helix</keyword>
<evidence type="ECO:0000313" key="3">
    <source>
        <dbReference type="Proteomes" id="UP001153069"/>
    </source>
</evidence>
<protein>
    <submittedName>
        <fullName evidence="2">Uncharacterized protein</fullName>
    </submittedName>
</protein>
<dbReference type="AlphaFoldDB" id="A0A9N8F436"/>
<feature type="transmembrane region" description="Helical" evidence="1">
    <location>
        <begin position="52"/>
        <end position="70"/>
    </location>
</feature>
<comment type="caution">
    <text evidence="2">The sequence shown here is derived from an EMBL/GenBank/DDBJ whole genome shotgun (WGS) entry which is preliminary data.</text>
</comment>
<keyword evidence="3" id="KW-1185">Reference proteome</keyword>